<name>A0A1N6RE27_9SPIO</name>
<feature type="domain" description="SIS" evidence="1">
    <location>
        <begin position="30"/>
        <end position="176"/>
    </location>
</feature>
<dbReference type="GO" id="GO:0008483">
    <property type="term" value="F:transaminase activity"/>
    <property type="evidence" value="ECO:0007669"/>
    <property type="project" value="UniProtKB-KW"/>
</dbReference>
<dbReference type="SUPFAM" id="SSF53697">
    <property type="entry name" value="SIS domain"/>
    <property type="match status" value="1"/>
</dbReference>
<dbReference type="EMBL" id="FTMS01000006">
    <property type="protein sequence ID" value="SIQ26932.1"/>
    <property type="molecule type" value="Genomic_DNA"/>
</dbReference>
<dbReference type="OrthoDB" id="367944at2"/>
<dbReference type="PANTHER" id="PTHR10937">
    <property type="entry name" value="GLUCOSAMINE--FRUCTOSE-6-PHOSPHATE AMINOTRANSFERASE, ISOMERIZING"/>
    <property type="match status" value="1"/>
</dbReference>
<dbReference type="GO" id="GO:1901135">
    <property type="term" value="P:carbohydrate derivative metabolic process"/>
    <property type="evidence" value="ECO:0007669"/>
    <property type="project" value="InterPro"/>
</dbReference>
<evidence type="ECO:0000313" key="2">
    <source>
        <dbReference type="EMBL" id="SIQ26932.1"/>
    </source>
</evidence>
<dbReference type="InterPro" id="IPR001347">
    <property type="entry name" value="SIS_dom"/>
</dbReference>
<dbReference type="STRING" id="159291.SAMN05920897_10667"/>
<keyword evidence="2" id="KW-0032">Aminotransferase</keyword>
<proteinExistence type="predicted"/>
<evidence type="ECO:0000313" key="3">
    <source>
        <dbReference type="Proteomes" id="UP000186400"/>
    </source>
</evidence>
<dbReference type="Gene3D" id="3.40.50.10490">
    <property type="entry name" value="Glucose-6-phosphate isomerase like protein, domain 1"/>
    <property type="match status" value="2"/>
</dbReference>
<dbReference type="AlphaFoldDB" id="A0A1N6RE27"/>
<reference evidence="2 3" key="1">
    <citation type="submission" date="2017-01" db="EMBL/GenBank/DDBJ databases">
        <authorList>
            <person name="Mah S.A."/>
            <person name="Swanson W.J."/>
            <person name="Moy G.W."/>
            <person name="Vacquier V.D."/>
        </authorList>
    </citation>
    <scope>NUCLEOTIDE SEQUENCE [LARGE SCALE GENOMIC DNA]</scope>
    <source>
        <strain evidence="2 3">ASpG1</strain>
    </source>
</reference>
<evidence type="ECO:0000259" key="1">
    <source>
        <dbReference type="PROSITE" id="PS51464"/>
    </source>
</evidence>
<dbReference type="InterPro" id="IPR046348">
    <property type="entry name" value="SIS_dom_sf"/>
</dbReference>
<keyword evidence="2" id="KW-0808">Transferase</keyword>
<dbReference type="PROSITE" id="PS51464">
    <property type="entry name" value="SIS"/>
    <property type="match status" value="1"/>
</dbReference>
<accession>A0A1N6RE27</accession>
<organism evidence="2 3">
    <name type="scientific">Alkalispirochaeta americana</name>
    <dbReference type="NCBI Taxonomy" id="159291"/>
    <lineage>
        <taxon>Bacteria</taxon>
        <taxon>Pseudomonadati</taxon>
        <taxon>Spirochaetota</taxon>
        <taxon>Spirochaetia</taxon>
        <taxon>Spirochaetales</taxon>
        <taxon>Spirochaetaceae</taxon>
        <taxon>Alkalispirochaeta</taxon>
    </lineage>
</organism>
<gene>
    <name evidence="2" type="ORF">SAMN05920897_10667</name>
</gene>
<dbReference type="GO" id="GO:0097367">
    <property type="term" value="F:carbohydrate derivative binding"/>
    <property type="evidence" value="ECO:0007669"/>
    <property type="project" value="InterPro"/>
</dbReference>
<protein>
    <submittedName>
        <fullName evidence="2">Glucosamine--fructose-6-phosphate aminotransferase (Isomerizing)</fullName>
    </submittedName>
</protein>
<sequence length="335" mass="36566">MKHTEKYTRYALCREMMETVSVVRNLDTAPMEAIQVSSDRVLLSGEGSSRIFPAKHLIARALRLPGTPRMITEACLQAREYDLEGYHVFIGSNSGRTAEGVKLIRHLRKQGTGVTITGVVAHDGTPIALESDSRVVLQCGAEAAVAATKSVVEQALVYDEIFRDVLGEPGLDREKLASVMEEALAVEIDPALVARIAESPLIYFAGRNDGVAEELTLKTNEITRKRADYLEGTYAVHGIEEVMNPEDTVVLIDPYPEEEEKFAQVLSQGVGLQVVAIASRETRFPTIRIPQAGPEAVYAQLAAGWNLLVEIGLALGVNPDKPQRARKVGNEFQGS</sequence>
<keyword evidence="3" id="KW-1185">Reference proteome</keyword>
<dbReference type="RefSeq" id="WP_076488353.1">
    <property type="nucleotide sequence ID" value="NZ_FTMS01000006.1"/>
</dbReference>
<dbReference type="Proteomes" id="UP000186400">
    <property type="component" value="Unassembled WGS sequence"/>
</dbReference>